<evidence type="ECO:0000313" key="2">
    <source>
        <dbReference type="EMBL" id="MFD1145645.1"/>
    </source>
</evidence>
<dbReference type="Gene3D" id="3.30.950.30">
    <property type="entry name" value="Schlafen, AAA domain"/>
    <property type="match status" value="1"/>
</dbReference>
<protein>
    <submittedName>
        <fullName evidence="2">RNA-binding domain-containing protein</fullName>
    </submittedName>
</protein>
<keyword evidence="3" id="KW-1185">Reference proteome</keyword>
<sequence length="442" mass="48227">MPIRWSRIHVELGLGPAALTYNMVRRAVEAGIAEAEDLDWKQALIPPVEKKWWEFAKDVAAMANTRGGLIVFGVREDAERAAGLVGVPNGDAERQRLRSYALRWVRPVISELVIEPLDDEENGGPGLIVVFVPASPDAPHVVGEKNEMGVPYRSGPHTDWMSEAQLERAYRDRFARQTDDRAALHALIDGLVPELLYLDDAVWLAVATRPTTSPPPQGSRPDREHTAGTMRTSLELAGDVLGVHSERFQVLSGDGSEFLSQPRTGLRRWTFRSNRLAVNPHARVDRVMVELHHDGSIALAVNLATFLYGAQVVEDKRLRDVLLVPIAKVDGLLVEAVAVASTHVRRLGGAGTILARAVLLTTPGKPLVAVDRVIPGSISPVEVVTETWPVRVPLAVEAEFDADGDVPALHTAARQLAEDIHQQFGSSGAALPPHREDDTTVQ</sequence>
<dbReference type="EMBL" id="JBHTLK010000002">
    <property type="protein sequence ID" value="MFD1145645.1"/>
    <property type="molecule type" value="Genomic_DNA"/>
</dbReference>
<evidence type="ECO:0000313" key="3">
    <source>
        <dbReference type="Proteomes" id="UP001597168"/>
    </source>
</evidence>
<comment type="caution">
    <text evidence="2">The sequence shown here is derived from an EMBL/GenBank/DDBJ whole genome shotgun (WGS) entry which is preliminary data.</text>
</comment>
<dbReference type="Pfam" id="PF04326">
    <property type="entry name" value="SLFN_AlbA_2"/>
    <property type="match status" value="1"/>
</dbReference>
<dbReference type="InterPro" id="IPR007421">
    <property type="entry name" value="Schlafen_AlbA_2_dom"/>
</dbReference>
<proteinExistence type="predicted"/>
<feature type="domain" description="Schlafen AlbA-2" evidence="1">
    <location>
        <begin position="34"/>
        <end position="159"/>
    </location>
</feature>
<name>A0ABW3QK54_9PSEU</name>
<evidence type="ECO:0000259" key="1">
    <source>
        <dbReference type="Pfam" id="PF04326"/>
    </source>
</evidence>
<accession>A0ABW3QK54</accession>
<dbReference type="Proteomes" id="UP001597168">
    <property type="component" value="Unassembled WGS sequence"/>
</dbReference>
<reference evidence="3" key="1">
    <citation type="journal article" date="2019" name="Int. J. Syst. Evol. Microbiol.">
        <title>The Global Catalogue of Microorganisms (GCM) 10K type strain sequencing project: providing services to taxonomists for standard genome sequencing and annotation.</title>
        <authorList>
            <consortium name="The Broad Institute Genomics Platform"/>
            <consortium name="The Broad Institute Genome Sequencing Center for Infectious Disease"/>
            <person name="Wu L."/>
            <person name="Ma J."/>
        </authorList>
    </citation>
    <scope>NUCLEOTIDE SEQUENCE [LARGE SCALE GENOMIC DNA]</scope>
    <source>
        <strain evidence="3">CCUG 60214</strain>
    </source>
</reference>
<dbReference type="RefSeq" id="WP_380718566.1">
    <property type="nucleotide sequence ID" value="NZ_JBHTLK010000002.1"/>
</dbReference>
<gene>
    <name evidence="2" type="ORF">ACFQ3T_00740</name>
</gene>
<dbReference type="InterPro" id="IPR038461">
    <property type="entry name" value="Schlafen_AlbA_2_dom_sf"/>
</dbReference>
<organism evidence="2 3">
    <name type="scientific">Saccharothrix hoggarensis</name>
    <dbReference type="NCBI Taxonomy" id="913853"/>
    <lineage>
        <taxon>Bacteria</taxon>
        <taxon>Bacillati</taxon>
        <taxon>Actinomycetota</taxon>
        <taxon>Actinomycetes</taxon>
        <taxon>Pseudonocardiales</taxon>
        <taxon>Pseudonocardiaceae</taxon>
        <taxon>Saccharothrix</taxon>
    </lineage>
</organism>